<dbReference type="Gene3D" id="2.30.120.10">
    <property type="match status" value="1"/>
</dbReference>
<organism evidence="4 5">
    <name type="scientific">Echinicola jeungdonensis</name>
    <dbReference type="NCBI Taxonomy" id="709343"/>
    <lineage>
        <taxon>Bacteria</taxon>
        <taxon>Pseudomonadati</taxon>
        <taxon>Bacteroidota</taxon>
        <taxon>Cytophagia</taxon>
        <taxon>Cytophagales</taxon>
        <taxon>Cyclobacteriaceae</taxon>
        <taxon>Echinicola</taxon>
    </lineage>
</organism>
<evidence type="ECO:0000313" key="5">
    <source>
        <dbReference type="Proteomes" id="UP001589654"/>
    </source>
</evidence>
<dbReference type="PANTHER" id="PTHR34218:SF4">
    <property type="entry name" value="ACYL-HOMOSERINE LACTONE ACYLASE QUIP"/>
    <property type="match status" value="1"/>
</dbReference>
<dbReference type="PANTHER" id="PTHR34218">
    <property type="entry name" value="PEPTIDASE S45 PENICILLIN AMIDASE"/>
    <property type="match status" value="1"/>
</dbReference>
<keyword evidence="3" id="KW-0865">Zymogen</keyword>
<evidence type="ECO:0000256" key="1">
    <source>
        <dbReference type="ARBA" id="ARBA00006586"/>
    </source>
</evidence>
<dbReference type="Pfam" id="PF01804">
    <property type="entry name" value="Penicil_amidase"/>
    <property type="match status" value="1"/>
</dbReference>
<protein>
    <submittedName>
        <fullName evidence="4">Penicillin acylase family protein</fullName>
    </submittedName>
</protein>
<keyword evidence="2" id="KW-0378">Hydrolase</keyword>
<proteinExistence type="inferred from homology"/>
<dbReference type="Gene3D" id="1.10.439.10">
    <property type="entry name" value="Penicillin Amidohydrolase, domain 1"/>
    <property type="match status" value="1"/>
</dbReference>
<dbReference type="Gene3D" id="1.10.1400.10">
    <property type="match status" value="1"/>
</dbReference>
<dbReference type="SUPFAM" id="SSF56235">
    <property type="entry name" value="N-terminal nucleophile aminohydrolases (Ntn hydrolases)"/>
    <property type="match status" value="1"/>
</dbReference>
<evidence type="ECO:0000313" key="4">
    <source>
        <dbReference type="EMBL" id="MFB9211102.1"/>
    </source>
</evidence>
<comment type="caution">
    <text evidence="4">The sequence shown here is derived from an EMBL/GenBank/DDBJ whole genome shotgun (WGS) entry which is preliminary data.</text>
</comment>
<dbReference type="InterPro" id="IPR043146">
    <property type="entry name" value="Penicillin_amidase_N_B-knob"/>
</dbReference>
<dbReference type="RefSeq" id="WP_290246554.1">
    <property type="nucleotide sequence ID" value="NZ_JAUFQT010000001.1"/>
</dbReference>
<evidence type="ECO:0000256" key="2">
    <source>
        <dbReference type="ARBA" id="ARBA00022801"/>
    </source>
</evidence>
<dbReference type="InterPro" id="IPR029055">
    <property type="entry name" value="Ntn_hydrolases_N"/>
</dbReference>
<dbReference type="InterPro" id="IPR014395">
    <property type="entry name" value="Pen/GL7ACA/AHL_acylase"/>
</dbReference>
<keyword evidence="5" id="KW-1185">Reference proteome</keyword>
<dbReference type="PIRSF" id="PIRSF001227">
    <property type="entry name" value="Pen_acylase"/>
    <property type="match status" value="1"/>
</dbReference>
<dbReference type="InterPro" id="IPR023343">
    <property type="entry name" value="Penicillin_amidase_dom1"/>
</dbReference>
<dbReference type="CDD" id="cd03747">
    <property type="entry name" value="Ntn_PGA_like"/>
    <property type="match status" value="1"/>
</dbReference>
<accession>A0ABV5J3P0</accession>
<dbReference type="InterPro" id="IPR043147">
    <property type="entry name" value="Penicillin_amidase_A-knob"/>
</dbReference>
<evidence type="ECO:0000256" key="3">
    <source>
        <dbReference type="ARBA" id="ARBA00023145"/>
    </source>
</evidence>
<reference evidence="4 5" key="1">
    <citation type="submission" date="2024-09" db="EMBL/GenBank/DDBJ databases">
        <authorList>
            <person name="Sun Q."/>
            <person name="Mori K."/>
        </authorList>
    </citation>
    <scope>NUCLEOTIDE SEQUENCE [LARGE SCALE GENOMIC DNA]</scope>
    <source>
        <strain evidence="4 5">CECT 7682</strain>
    </source>
</reference>
<sequence>MKYLGFLIALILTLTFAIGLSVNLGQIPPLGILFDPNHGFWQNAYSEDDKYDNSIDLEGLNDSVRVAYDENLIPHLFASNEKDLMMAQGYVTAQHRLWQMEFQTMAAAGRVAELVGKRALDYDRMQRRKGLGFSAEVGLQFLKKHHPETLVLIEAYTSGVNQFIDELGTADLPVEYKILDYRPEHWNAYKTILLLKYMADMLVGDKDIEYTNLHALLGEETMQKLFPDFPNEMDPVIESDKEWDFTPYEINKPEDLNYPDSSLLIQPIPTPEPGVGSNNWAVDGSKTQSGNPILANDPHLNLNLPSLWYAMQLSTPEYSVKGVTLPGALGVIIGFNENIAWGMTNATRDVRDWYAIRFKSDKKREYLYNDQWIQSTLRVEKIQVKDDTTYMDSVVYTHYGPVVYDETFRGNGQKINFSLKWTAHEGSNEQLTFLELNRARNHQDYLQALDHFTSPAQNFAFASNNGDIAMKVQGKFPLKWPEQGKYLMDGNNPAFEWKGYIPADQNPSTLNPERGFVSSANQHSTSQTYPYYIFDDSFEHYRNRRINTRLLEMENITIKDMQNLQMDDYYLHAAEALPVMLDYLLEDTTRVFSENTEALIDSLQNWNLHAQPQFTGPTLFTMWWEQLMSLTWGKYKREGMPIVFPSNYQTTKLLRDQPEDSVFDNPETNSKENAKQIVEQSFLAMERELNEKFEEDDDYSWANYKKTSIQHLAPNFTAFGVQNIPTGGGKGIVNATSHRKGASWRMVVEMGDEITGKGIFPGGQSGNPGSKYYCNFVEKWARGAYLDFNINSYPGQGNWLFSSVLMPND</sequence>
<dbReference type="Gene3D" id="3.60.20.10">
    <property type="entry name" value="Glutamine Phosphoribosylpyrophosphate, subunit 1, domain 1"/>
    <property type="match status" value="1"/>
</dbReference>
<gene>
    <name evidence="4" type="ORF">ACFFUR_04735</name>
</gene>
<dbReference type="Proteomes" id="UP001589654">
    <property type="component" value="Unassembled WGS sequence"/>
</dbReference>
<dbReference type="EMBL" id="JBHMEW010000041">
    <property type="protein sequence ID" value="MFB9211102.1"/>
    <property type="molecule type" value="Genomic_DNA"/>
</dbReference>
<dbReference type="InterPro" id="IPR002692">
    <property type="entry name" value="S45"/>
</dbReference>
<name>A0ABV5J3P0_9BACT</name>
<comment type="similarity">
    <text evidence="1">Belongs to the peptidase S45 family.</text>
</comment>